<dbReference type="EMBL" id="LZYZ01000004">
    <property type="protein sequence ID" value="OOM11734.1"/>
    <property type="molecule type" value="Genomic_DNA"/>
</dbReference>
<evidence type="ECO:0000313" key="2">
    <source>
        <dbReference type="Proteomes" id="UP000191154"/>
    </source>
</evidence>
<dbReference type="STRING" id="169679.CSACC_07670"/>
<proteinExistence type="predicted"/>
<sequence length="231" mass="27014">MSDLSDLKELTKAKAAREMQELQDKIITRLSSIKRDGIDELIKYLLERTDYFTAPASTKFHSNFDGGLALHSDNVVELLMQKNQQYKLGLSNDTIYLTGYLHDLCKCNLYEKTMRLKKDEMTGKWIGYASYEFDEKIPLGHGEKSVILLQQFVKLTLEECLMIRWHMGAYVPKDEYRDYNKAIEMYKSVLAFSNSDAEASHFLEEVREPELYAIEEYNRYVKEKAMKKLNN</sequence>
<name>A0A1S8N5I5_CLOSA</name>
<evidence type="ECO:0000313" key="1">
    <source>
        <dbReference type="EMBL" id="OOM11734.1"/>
    </source>
</evidence>
<comment type="caution">
    <text evidence="1">The sequence shown here is derived from an EMBL/GenBank/DDBJ whole genome shotgun (WGS) entry which is preliminary data.</text>
</comment>
<protein>
    <submittedName>
        <fullName evidence="1">3'-5' exoribonuclease YhaM</fullName>
    </submittedName>
</protein>
<reference evidence="1 2" key="1">
    <citation type="submission" date="2016-05" db="EMBL/GenBank/DDBJ databases">
        <title>Microbial solvent formation.</title>
        <authorList>
            <person name="Poehlein A."/>
            <person name="Montoya Solano J.D."/>
            <person name="Flitsch S."/>
            <person name="Krabben P."/>
            <person name="Duerre P."/>
            <person name="Daniel R."/>
        </authorList>
    </citation>
    <scope>NUCLEOTIDE SEQUENCE [LARGE SCALE GENOMIC DNA]</scope>
    <source>
        <strain evidence="1 2">L1-8</strain>
    </source>
</reference>
<accession>A0A1S8N5I5</accession>
<organism evidence="1 2">
    <name type="scientific">Clostridium saccharobutylicum</name>
    <dbReference type="NCBI Taxonomy" id="169679"/>
    <lineage>
        <taxon>Bacteria</taxon>
        <taxon>Bacillati</taxon>
        <taxon>Bacillota</taxon>
        <taxon>Clostridia</taxon>
        <taxon>Eubacteriales</taxon>
        <taxon>Clostridiaceae</taxon>
        <taxon>Clostridium</taxon>
    </lineage>
</organism>
<dbReference type="RefSeq" id="WP_077865429.1">
    <property type="nucleotide sequence ID" value="NZ_LZYZ01000004.1"/>
</dbReference>
<gene>
    <name evidence="1" type="primary">yhaM_2</name>
    <name evidence="1" type="ORF">CLOSAC_21610</name>
</gene>
<dbReference type="Gene3D" id="1.10.3210.10">
    <property type="entry name" value="Hypothetical protein af1432"/>
    <property type="match status" value="1"/>
</dbReference>
<dbReference type="Proteomes" id="UP000191154">
    <property type="component" value="Unassembled WGS sequence"/>
</dbReference>
<dbReference type="AlphaFoldDB" id="A0A1S8N5I5"/>
<dbReference type="SUPFAM" id="SSF109604">
    <property type="entry name" value="HD-domain/PDEase-like"/>
    <property type="match status" value="1"/>
</dbReference>